<sequence length="155" mass="17125">MALVPVTADPAMGSSGSAFLYPQLMSTNYTSWVIRVQAMMEDQGIWEAIEPAAGAAVDPRKDKKAKSHLLQSLPEDLLMQVAKKRSAKEVWDCLKTRFVGVDRVRDARLQTLKGEFTSMVMEAGETLDQYAGRITTMGVRYSALGTTFTTTKPLF</sequence>
<gene>
    <name evidence="1" type="ordered locus">LOC_Os10g26020</name>
</gene>
<dbReference type="EMBL" id="DP000086">
    <property type="protein sequence ID" value="ABB47536.1"/>
    <property type="molecule type" value="Genomic_DNA"/>
</dbReference>
<accession>Q338J7</accession>
<dbReference type="Pfam" id="PF14223">
    <property type="entry name" value="Retrotran_gag_2"/>
    <property type="match status" value="1"/>
</dbReference>
<dbReference type="AlphaFoldDB" id="Q338J7"/>
<protein>
    <submittedName>
        <fullName evidence="1">Retrotransposon protein, putative, Ty1-copia subclass</fullName>
    </submittedName>
</protein>
<reference evidence="1" key="3">
    <citation type="submission" date="2006-07" db="EMBL/GenBank/DDBJ databases">
        <authorList>
            <person name="Buell R."/>
        </authorList>
    </citation>
    <scope>NUCLEOTIDE SEQUENCE</scope>
</reference>
<evidence type="ECO:0000313" key="1">
    <source>
        <dbReference type="EMBL" id="ABB47536.1"/>
    </source>
</evidence>
<name>Q338J7_ORYSJ</name>
<reference evidence="1" key="1">
    <citation type="journal article" date="2003" name="Science">
        <title>In-depth view of structure, activity, and evolution of rice chromosome 10.</title>
        <authorList>
            <consortium name="Rice Chromosome 10 Sequencing Consortium"/>
        </authorList>
    </citation>
    <scope>NUCLEOTIDE SEQUENCE [LARGE SCALE GENOMIC DNA]</scope>
</reference>
<dbReference type="PANTHER" id="PTHR35317:SF38">
    <property type="entry name" value="RNA-DIRECTED DNA POLYMERASE"/>
    <property type="match status" value="1"/>
</dbReference>
<dbReference type="PANTHER" id="PTHR35317">
    <property type="entry name" value="OS04G0629600 PROTEIN"/>
    <property type="match status" value="1"/>
</dbReference>
<organism evidence="1">
    <name type="scientific">Oryza sativa subsp. japonica</name>
    <name type="common">Rice</name>
    <dbReference type="NCBI Taxonomy" id="39947"/>
    <lineage>
        <taxon>Eukaryota</taxon>
        <taxon>Viridiplantae</taxon>
        <taxon>Streptophyta</taxon>
        <taxon>Embryophyta</taxon>
        <taxon>Tracheophyta</taxon>
        <taxon>Spermatophyta</taxon>
        <taxon>Magnoliopsida</taxon>
        <taxon>Liliopsida</taxon>
        <taxon>Poales</taxon>
        <taxon>Poaceae</taxon>
        <taxon>BOP clade</taxon>
        <taxon>Oryzoideae</taxon>
        <taxon>Oryzeae</taxon>
        <taxon>Oryzinae</taxon>
        <taxon>Oryza</taxon>
        <taxon>Oryza sativa</taxon>
    </lineage>
</organism>
<reference evidence="1" key="2">
    <citation type="submission" date="2003-05" db="EMBL/GenBank/DDBJ databases">
        <authorList>
            <person name="Buell C.R."/>
            <person name="Wing R.A."/>
            <person name="McCombie W.R."/>
            <person name="Messing J."/>
            <person name="Yuan Q."/>
            <person name="Ouyang S."/>
        </authorList>
    </citation>
    <scope>NUCLEOTIDE SEQUENCE</scope>
</reference>
<proteinExistence type="predicted"/>